<dbReference type="EnsemblMetazoa" id="CJA23034.1">
    <property type="protein sequence ID" value="CJA23034.1"/>
    <property type="gene ID" value="WBGene00178606"/>
</dbReference>
<proteinExistence type="predicted"/>
<keyword evidence="3" id="KW-1185">Reference proteome</keyword>
<evidence type="ECO:0000313" key="3">
    <source>
        <dbReference type="Proteomes" id="UP000005237"/>
    </source>
</evidence>
<organism evidence="2 3">
    <name type="scientific">Caenorhabditis japonica</name>
    <dbReference type="NCBI Taxonomy" id="281687"/>
    <lineage>
        <taxon>Eukaryota</taxon>
        <taxon>Metazoa</taxon>
        <taxon>Ecdysozoa</taxon>
        <taxon>Nematoda</taxon>
        <taxon>Chromadorea</taxon>
        <taxon>Rhabditida</taxon>
        <taxon>Rhabditina</taxon>
        <taxon>Rhabditomorpha</taxon>
        <taxon>Rhabditoidea</taxon>
        <taxon>Rhabditidae</taxon>
        <taxon>Peloderinae</taxon>
        <taxon>Caenorhabditis</taxon>
    </lineage>
</organism>
<feature type="compositionally biased region" description="Polar residues" evidence="1">
    <location>
        <begin position="69"/>
        <end position="95"/>
    </location>
</feature>
<feature type="region of interest" description="Disordered" evidence="1">
    <location>
        <begin position="63"/>
        <end position="95"/>
    </location>
</feature>
<dbReference type="AlphaFoldDB" id="A0A8R1I6I5"/>
<sequence>MSTKKKTATIPNDLNSSIHGSPLRSLLHLLNNWKQMAEVSAPMTADSLQNALQAQQNSNWHHSIGLGAESSSPVKTTATMPQLSTTGFGTGSSLPVSKTAWTPQLRTTVQHIHLPTQKPQHKWFANGLAWQP</sequence>
<evidence type="ECO:0000256" key="1">
    <source>
        <dbReference type="SAM" id="MobiDB-lite"/>
    </source>
</evidence>
<reference evidence="2" key="2">
    <citation type="submission" date="2022-06" db="UniProtKB">
        <authorList>
            <consortium name="EnsemblMetazoa"/>
        </authorList>
    </citation>
    <scope>IDENTIFICATION</scope>
    <source>
        <strain evidence="2">DF5081</strain>
    </source>
</reference>
<dbReference type="Proteomes" id="UP000005237">
    <property type="component" value="Unassembled WGS sequence"/>
</dbReference>
<accession>A0A8R1I6I5</accession>
<protein>
    <submittedName>
        <fullName evidence="2">Uncharacterized protein</fullName>
    </submittedName>
</protein>
<name>A0A8R1I6I5_CAEJA</name>
<evidence type="ECO:0000313" key="2">
    <source>
        <dbReference type="EnsemblMetazoa" id="CJA23034.1"/>
    </source>
</evidence>
<reference evidence="3" key="1">
    <citation type="submission" date="2010-08" db="EMBL/GenBank/DDBJ databases">
        <authorList>
            <consortium name="Caenorhabditis japonica Sequencing Consortium"/>
            <person name="Wilson R.K."/>
        </authorList>
    </citation>
    <scope>NUCLEOTIDE SEQUENCE [LARGE SCALE GENOMIC DNA]</scope>
    <source>
        <strain evidence="3">DF5081</strain>
    </source>
</reference>